<dbReference type="InterPro" id="IPR018110">
    <property type="entry name" value="Mandel_Rmase/mucon_lact_enz_CS"/>
</dbReference>
<dbReference type="InterPro" id="IPR029017">
    <property type="entry name" value="Enolase-like_N"/>
</dbReference>
<sequence>MHVSDYELFAVPPRWLLLRLETSDGLVGWGEPIVQGRLETVRAAVEELVDVYLLGEDPLRTEEHWRTMYQGGYFRGGPILMSALAGIDQALWDIKGRHYGAPVHELLGGHVRDRVMVHQWIGGEDPAEIAEEAIKRRNQGYRALKLNATAEFAPLEPPAGVETARKRVATVREAVGDDLHLGIDFHGRVSKPMAMRLVEALEPYEPMFVDQPVLPEHTEKLGSIADRTTVPIATGERFYSRYDFKPLLVDDAVSVLQPDVSHVGGITELRKLMTMAEAFDVAVIPHCPLSPIAFAANLQAVFTSHNAVMQEQDLSLHDPSESTGLAYLEDPDTFTFEDGYVERPTGPGLGIDVDEEYVREQSRLDVNWYNPLWYHDDGRVAEW</sequence>
<dbReference type="InterPro" id="IPR036849">
    <property type="entry name" value="Enolase-like_C_sf"/>
</dbReference>
<dbReference type="Gene3D" id="3.20.20.120">
    <property type="entry name" value="Enolase-like C-terminal domain"/>
    <property type="match status" value="1"/>
</dbReference>
<feature type="domain" description="Mandelate racemase/muconate lactonizing enzyme C-terminal" evidence="4">
    <location>
        <begin position="126"/>
        <end position="231"/>
    </location>
</feature>
<keyword evidence="2" id="KW-0460">Magnesium</keyword>
<evidence type="ECO:0000259" key="4">
    <source>
        <dbReference type="SMART" id="SM00922"/>
    </source>
</evidence>
<dbReference type="InterPro" id="IPR023592">
    <property type="entry name" value="Galactonate_deHydtase"/>
</dbReference>
<dbReference type="GO" id="GO:0046872">
    <property type="term" value="F:metal ion binding"/>
    <property type="evidence" value="ECO:0007669"/>
    <property type="project" value="UniProtKB-KW"/>
</dbReference>
<dbReference type="PANTHER" id="PTHR48080:SF2">
    <property type="entry name" value="D-GALACTONATE DEHYDRATASE"/>
    <property type="match status" value="1"/>
</dbReference>
<dbReference type="EMBL" id="JBHMAJ010000006">
    <property type="protein sequence ID" value="MFB9824178.1"/>
    <property type="molecule type" value="Genomic_DNA"/>
</dbReference>
<dbReference type="EC" id="4.2.1.6" evidence="5"/>
<dbReference type="InterPro" id="IPR013341">
    <property type="entry name" value="Mandelate_racemase_N_dom"/>
</dbReference>
<dbReference type="Pfam" id="PF13378">
    <property type="entry name" value="MR_MLE_C"/>
    <property type="match status" value="1"/>
</dbReference>
<dbReference type="GeneID" id="67209991"/>
<evidence type="ECO:0000313" key="5">
    <source>
        <dbReference type="EMBL" id="MFB9824178.1"/>
    </source>
</evidence>
<evidence type="ECO:0000313" key="6">
    <source>
        <dbReference type="Proteomes" id="UP001589595"/>
    </source>
</evidence>
<evidence type="ECO:0000256" key="1">
    <source>
        <dbReference type="ARBA" id="ARBA00022723"/>
    </source>
</evidence>
<protein>
    <submittedName>
        <fullName evidence="5">Galactonate dehydratase</fullName>
        <ecNumber evidence="5">4.2.1.6</ecNumber>
    </submittedName>
</protein>
<dbReference type="PROSITE" id="PS00908">
    <property type="entry name" value="MR_MLE_1"/>
    <property type="match status" value="1"/>
</dbReference>
<evidence type="ECO:0000256" key="3">
    <source>
        <dbReference type="ARBA" id="ARBA00023239"/>
    </source>
</evidence>
<dbReference type="InterPro" id="IPR029065">
    <property type="entry name" value="Enolase_C-like"/>
</dbReference>
<name>A0ABD5MLH4_9EURY</name>
<dbReference type="InterPro" id="IPR013342">
    <property type="entry name" value="Mandelate_racemase_C"/>
</dbReference>
<accession>A0ABD5MLH4</accession>
<dbReference type="AlphaFoldDB" id="A0ABD5MLH4"/>
<evidence type="ECO:0000256" key="2">
    <source>
        <dbReference type="ARBA" id="ARBA00022842"/>
    </source>
</evidence>
<keyword evidence="3 5" id="KW-0456">Lyase</keyword>
<dbReference type="SUPFAM" id="SSF54826">
    <property type="entry name" value="Enolase N-terminal domain-like"/>
    <property type="match status" value="1"/>
</dbReference>
<gene>
    <name evidence="5" type="primary">dgoD</name>
    <name evidence="5" type="ORF">ACFFOL_08330</name>
</gene>
<comment type="caution">
    <text evidence="5">The sequence shown here is derived from an EMBL/GenBank/DDBJ whole genome shotgun (WGS) entry which is preliminary data.</text>
</comment>
<dbReference type="Proteomes" id="UP001589595">
    <property type="component" value="Unassembled WGS sequence"/>
</dbReference>
<keyword evidence="6" id="KW-1185">Reference proteome</keyword>
<dbReference type="Pfam" id="PF02746">
    <property type="entry name" value="MR_MLE_N"/>
    <property type="match status" value="1"/>
</dbReference>
<dbReference type="InterPro" id="IPR034593">
    <property type="entry name" value="DgoD-like"/>
</dbReference>
<dbReference type="SUPFAM" id="SSF51604">
    <property type="entry name" value="Enolase C-terminal domain-like"/>
    <property type="match status" value="1"/>
</dbReference>
<dbReference type="GO" id="GO:0008869">
    <property type="term" value="F:galactonate dehydratase activity"/>
    <property type="evidence" value="ECO:0007669"/>
    <property type="project" value="UniProtKB-EC"/>
</dbReference>
<proteinExistence type="predicted"/>
<dbReference type="SMART" id="SM00922">
    <property type="entry name" value="MR_MLE"/>
    <property type="match status" value="1"/>
</dbReference>
<organism evidence="5 6">
    <name type="scientific">Halobaculum roseum</name>
    <dbReference type="NCBI Taxonomy" id="2175149"/>
    <lineage>
        <taxon>Archaea</taxon>
        <taxon>Methanobacteriati</taxon>
        <taxon>Methanobacteriota</taxon>
        <taxon>Stenosarchaea group</taxon>
        <taxon>Halobacteria</taxon>
        <taxon>Halobacteriales</taxon>
        <taxon>Haloferacaceae</taxon>
        <taxon>Halobaculum</taxon>
    </lineage>
</organism>
<dbReference type="PANTHER" id="PTHR48080">
    <property type="entry name" value="D-GALACTONATE DEHYDRATASE-RELATED"/>
    <property type="match status" value="1"/>
</dbReference>
<reference evidence="5" key="1">
    <citation type="submission" date="2024-09" db="EMBL/GenBank/DDBJ databases">
        <authorList>
            <person name="Sun Q."/>
        </authorList>
    </citation>
    <scope>NUCLEOTIDE SEQUENCE [LARGE SCALE GENOMIC DNA]</scope>
    <source>
        <strain evidence="5">JCM 31273</strain>
    </source>
</reference>
<dbReference type="NCBIfam" id="NF010624">
    <property type="entry name" value="PRK14017.1"/>
    <property type="match status" value="1"/>
</dbReference>
<keyword evidence="1" id="KW-0479">Metal-binding</keyword>
<dbReference type="CDD" id="cd03325">
    <property type="entry name" value="D-galactonate_dehydratase"/>
    <property type="match status" value="1"/>
</dbReference>
<dbReference type="RefSeq" id="WP_222922660.1">
    <property type="nucleotide sequence ID" value="NZ_CP082286.1"/>
</dbReference>
<dbReference type="Gene3D" id="3.30.390.10">
    <property type="entry name" value="Enolase-like, N-terminal domain"/>
    <property type="match status" value="1"/>
</dbReference>